<dbReference type="EMBL" id="SUNH01000013">
    <property type="protein sequence ID" value="TJZ84287.1"/>
    <property type="molecule type" value="Genomic_DNA"/>
</dbReference>
<name>A0A4U0QQT1_9RHOB</name>
<comment type="caution">
    <text evidence="1">The sequence shown here is derived from an EMBL/GenBank/DDBJ whole genome shotgun (WGS) entry which is preliminary data.</text>
</comment>
<accession>A0A4U0QQT1</accession>
<dbReference type="GO" id="GO:0043565">
    <property type="term" value="F:sequence-specific DNA binding"/>
    <property type="evidence" value="ECO:0007669"/>
    <property type="project" value="InterPro"/>
</dbReference>
<dbReference type="OrthoDB" id="9803878at2"/>
<organism evidence="1 2">
    <name type="scientific">Paracoccus hibiscisoli</name>
    <dbReference type="NCBI Taxonomy" id="2023261"/>
    <lineage>
        <taxon>Bacteria</taxon>
        <taxon>Pseudomonadati</taxon>
        <taxon>Pseudomonadota</taxon>
        <taxon>Alphaproteobacteria</taxon>
        <taxon>Rhodobacterales</taxon>
        <taxon>Paracoccaceae</taxon>
        <taxon>Paracoccus</taxon>
    </lineage>
</organism>
<sequence length="47" mass="5419">MISKRRQHPPAFKALKGEATVSELASRFGVHPTIINQWSWEDQKTIQ</sequence>
<dbReference type="AlphaFoldDB" id="A0A4U0QQT1"/>
<proteinExistence type="predicted"/>
<reference evidence="1 2" key="1">
    <citation type="submission" date="2019-04" db="EMBL/GenBank/DDBJ databases">
        <authorList>
            <person name="Li J."/>
        </authorList>
    </citation>
    <scope>NUCLEOTIDE SEQUENCE [LARGE SCALE GENOMIC DNA]</scope>
    <source>
        <strain evidence="1 2">CCTCC AB2016182</strain>
    </source>
</reference>
<dbReference type="SUPFAM" id="SSF48295">
    <property type="entry name" value="TrpR-like"/>
    <property type="match status" value="1"/>
</dbReference>
<protein>
    <submittedName>
        <fullName evidence="1">Transposase</fullName>
    </submittedName>
</protein>
<evidence type="ECO:0000313" key="1">
    <source>
        <dbReference type="EMBL" id="TJZ84287.1"/>
    </source>
</evidence>
<dbReference type="Proteomes" id="UP000306223">
    <property type="component" value="Unassembled WGS sequence"/>
</dbReference>
<evidence type="ECO:0000313" key="2">
    <source>
        <dbReference type="Proteomes" id="UP000306223"/>
    </source>
</evidence>
<gene>
    <name evidence="1" type="ORF">FA740_10670</name>
</gene>
<keyword evidence="2" id="KW-1185">Reference proteome</keyword>
<dbReference type="InterPro" id="IPR010921">
    <property type="entry name" value="Trp_repressor/repl_initiator"/>
</dbReference>